<evidence type="ECO:0000313" key="10">
    <source>
        <dbReference type="EMBL" id="TCS90366.1"/>
    </source>
</evidence>
<feature type="chain" id="PRO_5020271934" description="Outer membrane protein assembly factor BamA" evidence="8">
    <location>
        <begin position="22"/>
        <end position="827"/>
    </location>
</feature>
<dbReference type="GO" id="GO:0071709">
    <property type="term" value="P:membrane assembly"/>
    <property type="evidence" value="ECO:0007669"/>
    <property type="project" value="InterPro"/>
</dbReference>
<dbReference type="Gene3D" id="2.40.160.50">
    <property type="entry name" value="membrane protein fhac: a member of the omp85/tpsb transporter family"/>
    <property type="match status" value="1"/>
</dbReference>
<feature type="signal peptide" evidence="8">
    <location>
        <begin position="1"/>
        <end position="21"/>
    </location>
</feature>
<comment type="caution">
    <text evidence="10">The sequence shown here is derived from an EMBL/GenBank/DDBJ whole genome shotgun (WGS) entry which is preliminary data.</text>
</comment>
<evidence type="ECO:0000256" key="1">
    <source>
        <dbReference type="ARBA" id="ARBA00004370"/>
    </source>
</evidence>
<dbReference type="PIRSF" id="PIRSF006076">
    <property type="entry name" value="OM_assembly_OMP85"/>
    <property type="match status" value="1"/>
</dbReference>
<evidence type="ECO:0000256" key="3">
    <source>
        <dbReference type="ARBA" id="ARBA00022692"/>
    </source>
</evidence>
<evidence type="ECO:0000256" key="4">
    <source>
        <dbReference type="ARBA" id="ARBA00022729"/>
    </source>
</evidence>
<proteinExistence type="predicted"/>
<dbReference type="PANTHER" id="PTHR12815:SF47">
    <property type="entry name" value="TRANSLOCATION AND ASSEMBLY MODULE SUBUNIT TAMA"/>
    <property type="match status" value="1"/>
</dbReference>
<keyword evidence="4 8" id="KW-0732">Signal</keyword>
<keyword evidence="5" id="KW-0472">Membrane</keyword>
<dbReference type="RefSeq" id="WP_132127801.1">
    <property type="nucleotide sequence ID" value="NZ_CP042432.1"/>
</dbReference>
<evidence type="ECO:0000256" key="7">
    <source>
        <dbReference type="NCBIfam" id="TIGR03303"/>
    </source>
</evidence>
<comment type="subcellular location">
    <subcellularLocation>
        <location evidence="1">Membrane</location>
    </subcellularLocation>
</comment>
<keyword evidence="2" id="KW-1134">Transmembrane beta strand</keyword>
<dbReference type="Pfam" id="PF07244">
    <property type="entry name" value="POTRA"/>
    <property type="match status" value="4"/>
</dbReference>
<gene>
    <name evidence="10" type="ORF">EDD80_101566</name>
</gene>
<organism evidence="10 11">
    <name type="scientific">Anseongella ginsenosidimutans</name>
    <dbReference type="NCBI Taxonomy" id="496056"/>
    <lineage>
        <taxon>Bacteria</taxon>
        <taxon>Pseudomonadati</taxon>
        <taxon>Bacteroidota</taxon>
        <taxon>Sphingobacteriia</taxon>
        <taxon>Sphingobacteriales</taxon>
        <taxon>Sphingobacteriaceae</taxon>
        <taxon>Anseongella</taxon>
    </lineage>
</organism>
<dbReference type="InterPro" id="IPR034746">
    <property type="entry name" value="POTRA"/>
</dbReference>
<keyword evidence="6" id="KW-0998">Cell outer membrane</keyword>
<evidence type="ECO:0000256" key="8">
    <source>
        <dbReference type="SAM" id="SignalP"/>
    </source>
</evidence>
<feature type="domain" description="POTRA" evidence="9">
    <location>
        <begin position="279"/>
        <end position="363"/>
    </location>
</feature>
<dbReference type="NCBIfam" id="TIGR03303">
    <property type="entry name" value="OM_YaeT"/>
    <property type="match status" value="1"/>
</dbReference>
<feature type="domain" description="POTRA" evidence="9">
    <location>
        <begin position="366"/>
        <end position="441"/>
    </location>
</feature>
<name>A0A4R3KZ80_9SPHI</name>
<dbReference type="InterPro" id="IPR039910">
    <property type="entry name" value="D15-like"/>
</dbReference>
<reference evidence="10 11" key="1">
    <citation type="submission" date="2019-03" db="EMBL/GenBank/DDBJ databases">
        <title>Genomic Encyclopedia of Type Strains, Phase IV (KMG-IV): sequencing the most valuable type-strain genomes for metagenomic binning, comparative biology and taxonomic classification.</title>
        <authorList>
            <person name="Goeker M."/>
        </authorList>
    </citation>
    <scope>NUCLEOTIDE SEQUENCE [LARGE SCALE GENOMIC DNA]</scope>
    <source>
        <strain evidence="10 11">DSM 21100</strain>
    </source>
</reference>
<keyword evidence="11" id="KW-1185">Reference proteome</keyword>
<dbReference type="InterPro" id="IPR010827">
    <property type="entry name" value="BamA/TamA_POTRA"/>
</dbReference>
<evidence type="ECO:0000313" key="11">
    <source>
        <dbReference type="Proteomes" id="UP000295807"/>
    </source>
</evidence>
<dbReference type="PANTHER" id="PTHR12815">
    <property type="entry name" value="SORTING AND ASSEMBLY MACHINERY SAMM50 PROTEIN FAMILY MEMBER"/>
    <property type="match status" value="1"/>
</dbReference>
<evidence type="ECO:0000259" key="9">
    <source>
        <dbReference type="PROSITE" id="PS51779"/>
    </source>
</evidence>
<dbReference type="GO" id="GO:0009279">
    <property type="term" value="C:cell outer membrane"/>
    <property type="evidence" value="ECO:0007669"/>
    <property type="project" value="UniProtKB-UniRule"/>
</dbReference>
<accession>A0A4R3KZ80</accession>
<dbReference type="PROSITE" id="PS51779">
    <property type="entry name" value="POTRA"/>
    <property type="match status" value="2"/>
</dbReference>
<evidence type="ECO:0000256" key="5">
    <source>
        <dbReference type="ARBA" id="ARBA00023136"/>
    </source>
</evidence>
<evidence type="ECO:0000256" key="6">
    <source>
        <dbReference type="ARBA" id="ARBA00023237"/>
    </source>
</evidence>
<evidence type="ECO:0000256" key="2">
    <source>
        <dbReference type="ARBA" id="ARBA00022452"/>
    </source>
</evidence>
<dbReference type="OrthoDB" id="9802086at2"/>
<dbReference type="InterPro" id="IPR023707">
    <property type="entry name" value="OM_assembly_BamA"/>
</dbReference>
<dbReference type="AlphaFoldDB" id="A0A4R3KZ80"/>
<protein>
    <recommendedName>
        <fullName evidence="7">Outer membrane protein assembly factor BamA</fullName>
    </recommendedName>
</protein>
<sequence length="827" mass="93521">MKKIRNLLLFVGILAGFNLSAQEINYSEPKEYIIGGITVSGTKKLEKDILITISKLRPGQRIRIPGDQITGAIRNLWGQGLFNDVAIEPVKFSGDTVFLNIDLEEASRMSNLVFRGVKKSATSDLKEKFERYTNRPVNQNLLNRLKNIAREHFTEKGYLFTEVSAFPRADSTRAGYSDVVITVDKKGKIKVNEITFYGNESISNGKLKKFMKNTKEKKFYKIFGSKKFVPAKYEEDKDKLLAEYMKRGFRDIAIVSDSVYRFDDRSVNVDITLSEGKKYYFGDMTWVGNAKYTDRQLNQLLKIEKGDIYDEERLNKRLTGGALNSDDVASLYLNNGYLFSNITPVTVGVEGDTINLELRVFEGEQATIDEVFVKGNDRTNDKVIYREIYTIPGETYSQAEVVRTINELRGLGYFNEEKLNVRPIPDPGNGTVDIEYTVEERPSDQIQLSGGFGGGRIIGTLGLTFNNFSVKKLFSGNWGGLLPSGDGQRLSIAMQTNGRYYQNFSFTFSEPWLGGRKPQRLTVGFFSSRQTSYSYYNTDPDELLAMNGVNVGLEKDLKWPDNYFKLSSVLSFERYKLNDWYSNAFIYDTGKSYTFSLTEQFSRTSLNHPIFPTSGSNIALSVQFTPPYSLFNNKDYSDPNMSLQEKYRLTEFHKWKFNSQWFTPVVGKLVLKTQADFGFVGTYNRDLGLTFFERFLLGGSGMQQFYNLNAAEIVGLRGYSDAAVIPPGGSERVGSPIYNKYVMELRYPISVASSANIFVLAFAEGGNTWPTFGHFNPFNVKRSAGVGVRIFLPIFGLLGLDYGVAFDEIPGNPDAKQPFQFTINQAF</sequence>
<dbReference type="EMBL" id="SMAD01000001">
    <property type="protein sequence ID" value="TCS90366.1"/>
    <property type="molecule type" value="Genomic_DNA"/>
</dbReference>
<dbReference type="Proteomes" id="UP000295807">
    <property type="component" value="Unassembled WGS sequence"/>
</dbReference>
<dbReference type="Gene3D" id="3.10.20.310">
    <property type="entry name" value="membrane protein fhac"/>
    <property type="match status" value="4"/>
</dbReference>
<keyword evidence="3" id="KW-0812">Transmembrane</keyword>